<dbReference type="InterPro" id="IPR002893">
    <property type="entry name" value="Znf_MYND"/>
</dbReference>
<keyword evidence="8" id="KW-1185">Reference proteome</keyword>
<name>A0AAD7XF85_9STRA</name>
<evidence type="ECO:0000313" key="7">
    <source>
        <dbReference type="EMBL" id="KAJ8599082.1"/>
    </source>
</evidence>
<organism evidence="7 8">
    <name type="scientific">Chrysophaeum taylorii</name>
    <dbReference type="NCBI Taxonomy" id="2483200"/>
    <lineage>
        <taxon>Eukaryota</taxon>
        <taxon>Sar</taxon>
        <taxon>Stramenopiles</taxon>
        <taxon>Ochrophyta</taxon>
        <taxon>Pelagophyceae</taxon>
        <taxon>Pelagomonadales</taxon>
        <taxon>Pelagomonadaceae</taxon>
        <taxon>Chrysophaeum</taxon>
    </lineage>
</organism>
<keyword evidence="2 4" id="KW-0863">Zinc-finger</keyword>
<protein>
    <recommendedName>
        <fullName evidence="6">MYND-type domain-containing protein</fullName>
    </recommendedName>
</protein>
<evidence type="ECO:0000256" key="4">
    <source>
        <dbReference type="PROSITE-ProRule" id="PRU00134"/>
    </source>
</evidence>
<dbReference type="Proteomes" id="UP001230188">
    <property type="component" value="Unassembled WGS sequence"/>
</dbReference>
<dbReference type="SUPFAM" id="SSF144232">
    <property type="entry name" value="HIT/MYND zinc finger-like"/>
    <property type="match status" value="1"/>
</dbReference>
<evidence type="ECO:0000256" key="1">
    <source>
        <dbReference type="ARBA" id="ARBA00022723"/>
    </source>
</evidence>
<feature type="domain" description="MYND-type" evidence="6">
    <location>
        <begin position="6"/>
        <end position="43"/>
    </location>
</feature>
<evidence type="ECO:0000313" key="8">
    <source>
        <dbReference type="Proteomes" id="UP001230188"/>
    </source>
</evidence>
<feature type="region of interest" description="Disordered" evidence="5">
    <location>
        <begin position="152"/>
        <end position="173"/>
    </location>
</feature>
<evidence type="ECO:0000256" key="5">
    <source>
        <dbReference type="SAM" id="MobiDB-lite"/>
    </source>
</evidence>
<dbReference type="Gene3D" id="6.10.140.2220">
    <property type="match status" value="1"/>
</dbReference>
<dbReference type="AlphaFoldDB" id="A0AAD7XF85"/>
<comment type="caution">
    <text evidence="7">The sequence shown here is derived from an EMBL/GenBank/DDBJ whole genome shotgun (WGS) entry which is preliminary data.</text>
</comment>
<dbReference type="EMBL" id="JAQMWT010000590">
    <property type="protein sequence ID" value="KAJ8599082.1"/>
    <property type="molecule type" value="Genomic_DNA"/>
</dbReference>
<accession>A0AAD7XF85</accession>
<sequence>MASEACGVCGAEATTRCKRCKKPYCSHGCRLKDWVQMGHRQSCRRLAGLGPSLAAAADCSSVAPSSSRLGCGCNLPDCEECRIARAMEAAAAEKATDKITILKRRYGCEPYDERVVIGDMSNGTSWLLDDGRWIPKADEGIFWDWSDPARRKQRVPPDEDEKEKEVKTTTTSKARRTIAARDAPRSQFQKHRERVVRQRVKLASALSLPSKKKLREHGGLLAFVIRGDRALAPIRRSIVQNHDRLKRAIERRRRLRRTFRAAVWCFVFAYEVQVLAAHTRLGEDDDDDDELSPSLRASVMDSWRGDFLLREKTESEAAKHKAETEAFARQEKAVAQAKEALWSRGEMQELERLRGAREWTPEERHAAEMLETKLAIEIEQAMTRLKVQAKAASEVSRYENFQRMLRDRDLEVEANRDKVRAHLQRVVEPLRGAAGSAMKLRARLLRAKHYVDSELSPTRRSSEPTIKPVDDETRLPRAQSATSISSTTSDPANTLNEARTAADDDATLLPLIEPPGSKRRLLDDRVFDEGHRRRLCGRSFSTDVSPIATPLDGALPV</sequence>
<feature type="compositionally biased region" description="Low complexity" evidence="5">
    <location>
        <begin position="480"/>
        <end position="489"/>
    </location>
</feature>
<dbReference type="GO" id="GO:0008270">
    <property type="term" value="F:zinc ion binding"/>
    <property type="evidence" value="ECO:0007669"/>
    <property type="project" value="UniProtKB-KW"/>
</dbReference>
<evidence type="ECO:0000259" key="6">
    <source>
        <dbReference type="PROSITE" id="PS50865"/>
    </source>
</evidence>
<keyword evidence="3" id="KW-0862">Zinc</keyword>
<evidence type="ECO:0000256" key="2">
    <source>
        <dbReference type="ARBA" id="ARBA00022771"/>
    </source>
</evidence>
<gene>
    <name evidence="7" type="ORF">CTAYLR_007619</name>
</gene>
<proteinExistence type="predicted"/>
<feature type="region of interest" description="Disordered" evidence="5">
    <location>
        <begin position="453"/>
        <end position="494"/>
    </location>
</feature>
<evidence type="ECO:0000256" key="3">
    <source>
        <dbReference type="ARBA" id="ARBA00022833"/>
    </source>
</evidence>
<reference evidence="7" key="1">
    <citation type="submission" date="2023-01" db="EMBL/GenBank/DDBJ databases">
        <title>Metagenome sequencing of chrysophaentin producing Chrysophaeum taylorii.</title>
        <authorList>
            <person name="Davison J."/>
            <person name="Bewley C."/>
        </authorList>
    </citation>
    <scope>NUCLEOTIDE SEQUENCE</scope>
    <source>
        <strain evidence="7">NIES-1699</strain>
    </source>
</reference>
<dbReference type="PROSITE" id="PS50865">
    <property type="entry name" value="ZF_MYND_2"/>
    <property type="match status" value="1"/>
</dbReference>
<keyword evidence="1" id="KW-0479">Metal-binding</keyword>